<evidence type="ECO:0000259" key="6">
    <source>
        <dbReference type="Pfam" id="PF00905"/>
    </source>
</evidence>
<dbReference type="InterPro" id="IPR050515">
    <property type="entry name" value="Beta-lactam/transpept"/>
</dbReference>
<evidence type="ECO:0000256" key="2">
    <source>
        <dbReference type="ARBA" id="ARBA00007171"/>
    </source>
</evidence>
<keyword evidence="5" id="KW-1133">Transmembrane helix</keyword>
<dbReference type="RefSeq" id="WP_229488261.1">
    <property type="nucleotide sequence ID" value="NZ_JAIVFQ010000057.1"/>
</dbReference>
<evidence type="ECO:0000259" key="7">
    <source>
        <dbReference type="Pfam" id="PF03717"/>
    </source>
</evidence>
<dbReference type="PANTHER" id="PTHR30627">
    <property type="entry name" value="PEPTIDOGLYCAN D,D-TRANSPEPTIDASE"/>
    <property type="match status" value="1"/>
</dbReference>
<dbReference type="SUPFAM" id="SSF56519">
    <property type="entry name" value="Penicillin binding protein dimerisation domain"/>
    <property type="match status" value="1"/>
</dbReference>
<dbReference type="InterPro" id="IPR012338">
    <property type="entry name" value="Beta-lactam/transpept-like"/>
</dbReference>
<dbReference type="Gene3D" id="3.40.710.10">
    <property type="entry name" value="DD-peptidase/beta-lactamase superfamily"/>
    <property type="match status" value="1"/>
</dbReference>
<reference evidence="8 9" key="1">
    <citation type="journal article" date="2021" name="Microorganisms">
        <title>Genome Evolution of Filamentous Cyanobacterium Nostoc Species: From Facultative Symbiosis to Free Living.</title>
        <authorList>
            <person name="Huo D."/>
            <person name="Li H."/>
            <person name="Cai F."/>
            <person name="Guo X."/>
            <person name="Qiao Z."/>
            <person name="Wang W."/>
            <person name="Yu G."/>
            <person name="Li R."/>
        </authorList>
    </citation>
    <scope>NUCLEOTIDE SEQUENCE [LARGE SCALE GENOMIC DNA]</scope>
    <source>
        <strain evidence="8 9">CHAB 5714</strain>
    </source>
</reference>
<dbReference type="InterPro" id="IPR005311">
    <property type="entry name" value="PBP_dimer"/>
</dbReference>
<evidence type="ECO:0000256" key="5">
    <source>
        <dbReference type="SAM" id="Phobius"/>
    </source>
</evidence>
<evidence type="ECO:0000256" key="3">
    <source>
        <dbReference type="ARBA" id="ARBA00023136"/>
    </source>
</evidence>
<keyword evidence="3 5" id="KW-0472">Membrane</keyword>
<sequence>MQKLPSGTKFRKFQNSAFKRRQKGSKGGLLGTFASNIQDQTSSTKSRMFIVWGILMAAGLGLGVKLYNLQIVKGPKLTEQARNQQMVNLRPFMPRRPVVDRNSNLLAIDRPVYTLYAHPKLFDKSNEEMAGRLAPILAKDTAELVKTFQSKRSGIILAPALPEEIIDRVISLRLNGLEWAEKYSRYYPPDDLVSDVVGYVNVDRRGQAGVEYSQEKLLERPVQTVRLSRSGNGALMPDHAPEGFLHFDDLRLQLTIDSRLQRIARVALKQQMEKFDAKRGAVIVMDALDGSLLALVSQPTYNPNEYSKANISLFKNWTVADLYEPGSTFKPLNVAIALENGVIKPDDMFNDSGSIRVANYTIKNAMNNGNGRISIAQILQYSSNIGMVQIIQRLKPSIYYNWLERLGLGQKVDTDLPFEVGGRLKSQEEFIASPIEPATTSFGQGFSMTPLQLVQMHGALANGGKLVTPHVVRGLIDSKGQMHDSPTHTIPRQIFSAATAQNVVEMMETVVNEGSGKASQIPGYRIAGKTGTAQKASPNGGYIKGARMTSFVAILPVESPRYVVFALVDEPKGESAYGSTVAAPIVKSVIEALIPLEEIPPSKAIEQQKEAP</sequence>
<accession>A0ABS8IG04</accession>
<evidence type="ECO:0000313" key="8">
    <source>
        <dbReference type="EMBL" id="MCC5602713.1"/>
    </source>
</evidence>
<dbReference type="Proteomes" id="UP001199525">
    <property type="component" value="Unassembled WGS sequence"/>
</dbReference>
<comment type="similarity">
    <text evidence="2">Belongs to the transpeptidase family.</text>
</comment>
<dbReference type="EMBL" id="JAIVFQ010000057">
    <property type="protein sequence ID" value="MCC5602713.1"/>
    <property type="molecule type" value="Genomic_DNA"/>
</dbReference>
<keyword evidence="5" id="KW-0812">Transmembrane</keyword>
<comment type="caution">
    <text evidence="8">The sequence shown here is derived from an EMBL/GenBank/DDBJ whole genome shotgun (WGS) entry which is preliminary data.</text>
</comment>
<dbReference type="Gene3D" id="3.30.450.330">
    <property type="match status" value="1"/>
</dbReference>
<evidence type="ECO:0000256" key="1">
    <source>
        <dbReference type="ARBA" id="ARBA00004370"/>
    </source>
</evidence>
<evidence type="ECO:0000313" key="9">
    <source>
        <dbReference type="Proteomes" id="UP001199525"/>
    </source>
</evidence>
<feature type="region of interest" description="Disordered" evidence="4">
    <location>
        <begin position="1"/>
        <end position="31"/>
    </location>
</feature>
<name>A0ABS8IG04_9NOSO</name>
<comment type="subcellular location">
    <subcellularLocation>
        <location evidence="1">Membrane</location>
    </subcellularLocation>
</comment>
<dbReference type="Pfam" id="PF03717">
    <property type="entry name" value="PBP_dimer"/>
    <property type="match status" value="1"/>
</dbReference>
<dbReference type="PANTHER" id="PTHR30627:SF1">
    <property type="entry name" value="PEPTIDOGLYCAN D,D-TRANSPEPTIDASE FTSI"/>
    <property type="match status" value="1"/>
</dbReference>
<evidence type="ECO:0000256" key="4">
    <source>
        <dbReference type="SAM" id="MobiDB-lite"/>
    </source>
</evidence>
<dbReference type="InterPro" id="IPR036138">
    <property type="entry name" value="PBP_dimer_sf"/>
</dbReference>
<dbReference type="SUPFAM" id="SSF56601">
    <property type="entry name" value="beta-lactamase/transpeptidase-like"/>
    <property type="match status" value="1"/>
</dbReference>
<organism evidence="8 9">
    <name type="scientific">Nostoc favosum CHAB5714</name>
    <dbReference type="NCBI Taxonomy" id="2780399"/>
    <lineage>
        <taxon>Bacteria</taxon>
        <taxon>Bacillati</taxon>
        <taxon>Cyanobacteriota</taxon>
        <taxon>Cyanophyceae</taxon>
        <taxon>Nostocales</taxon>
        <taxon>Nostocaceae</taxon>
        <taxon>Nostoc</taxon>
        <taxon>Nostoc favosum</taxon>
    </lineage>
</organism>
<dbReference type="Gene3D" id="3.90.1310.10">
    <property type="entry name" value="Penicillin-binding protein 2a (Domain 2)"/>
    <property type="match status" value="1"/>
</dbReference>
<proteinExistence type="inferred from homology"/>
<dbReference type="Pfam" id="PF00905">
    <property type="entry name" value="Transpeptidase"/>
    <property type="match status" value="1"/>
</dbReference>
<feature type="domain" description="Penicillin-binding protein transpeptidase" evidence="6">
    <location>
        <begin position="280"/>
        <end position="591"/>
    </location>
</feature>
<feature type="domain" description="Penicillin-binding protein dimerisation" evidence="7">
    <location>
        <begin position="95"/>
        <end position="203"/>
    </location>
</feature>
<gene>
    <name evidence="8" type="ORF">LC586_26840</name>
</gene>
<feature type="transmembrane region" description="Helical" evidence="5">
    <location>
        <begin position="49"/>
        <end position="67"/>
    </location>
</feature>
<keyword evidence="9" id="KW-1185">Reference proteome</keyword>
<protein>
    <submittedName>
        <fullName evidence="8">Penicillin-binding protein 2</fullName>
    </submittedName>
</protein>
<dbReference type="InterPro" id="IPR001460">
    <property type="entry name" value="PCN-bd_Tpept"/>
</dbReference>